<feature type="region of interest" description="Disordered" evidence="1">
    <location>
        <begin position="1"/>
        <end position="25"/>
    </location>
</feature>
<dbReference type="EMBL" id="LAVV01002222">
    <property type="protein sequence ID" value="KNZ62984.1"/>
    <property type="molecule type" value="Genomic_DNA"/>
</dbReference>
<dbReference type="OrthoDB" id="2499142at2759"/>
<reference evidence="2 3" key="1">
    <citation type="submission" date="2015-08" db="EMBL/GenBank/DDBJ databases">
        <title>Next Generation Sequencing and Analysis of the Genome of Puccinia sorghi L Schw, the Causal Agent of Maize Common Rust.</title>
        <authorList>
            <person name="Rochi L."/>
            <person name="Burguener G."/>
            <person name="Darino M."/>
            <person name="Turjanski A."/>
            <person name="Kreff E."/>
            <person name="Dieguez M.J."/>
            <person name="Sacco F."/>
        </authorList>
    </citation>
    <scope>NUCLEOTIDE SEQUENCE [LARGE SCALE GENOMIC DNA]</scope>
    <source>
        <strain evidence="2 3">RO10H11247</strain>
    </source>
</reference>
<keyword evidence="3" id="KW-1185">Reference proteome</keyword>
<evidence type="ECO:0000256" key="1">
    <source>
        <dbReference type="SAM" id="MobiDB-lite"/>
    </source>
</evidence>
<dbReference type="AlphaFoldDB" id="A0A0L6VQM0"/>
<dbReference type="Proteomes" id="UP000037035">
    <property type="component" value="Unassembled WGS sequence"/>
</dbReference>
<sequence length="226" mass="25147">MPSIKGKMRKEEDSDSDESFHCCGRPQDLIDDAQDLLAKTEPDANAVHVPDNQEYYLYSAGLERMHSPQSPPRNASQPLSPLSSHGFQRTPTVYSSDSDCTRIGSPPLIIKTGGFIVPYSMPEMNDLRVRFVEPTKPLLEHTTPAKRPKWKLKIPRPLSFSRMVLSPTDESLKSPPMPEAQAPAFHTAPPIRASRRRQGMVFNLHNLPNELKEMAENNGSSDGSGT</sequence>
<feature type="region of interest" description="Disordered" evidence="1">
    <location>
        <begin position="60"/>
        <end position="99"/>
    </location>
</feature>
<comment type="caution">
    <text evidence="2">The sequence shown here is derived from an EMBL/GenBank/DDBJ whole genome shotgun (WGS) entry which is preliminary data.</text>
</comment>
<evidence type="ECO:0000313" key="3">
    <source>
        <dbReference type="Proteomes" id="UP000037035"/>
    </source>
</evidence>
<accession>A0A0L6VQM0</accession>
<organism evidence="2 3">
    <name type="scientific">Puccinia sorghi</name>
    <dbReference type="NCBI Taxonomy" id="27349"/>
    <lineage>
        <taxon>Eukaryota</taxon>
        <taxon>Fungi</taxon>
        <taxon>Dikarya</taxon>
        <taxon>Basidiomycota</taxon>
        <taxon>Pucciniomycotina</taxon>
        <taxon>Pucciniomycetes</taxon>
        <taxon>Pucciniales</taxon>
        <taxon>Pucciniaceae</taxon>
        <taxon>Puccinia</taxon>
    </lineage>
</organism>
<gene>
    <name evidence="2" type="ORF">VP01_11g7</name>
</gene>
<protein>
    <submittedName>
        <fullName evidence="2">Uncharacterized protein</fullName>
    </submittedName>
</protein>
<feature type="compositionally biased region" description="Polar residues" evidence="1">
    <location>
        <begin position="72"/>
        <end position="98"/>
    </location>
</feature>
<evidence type="ECO:0000313" key="2">
    <source>
        <dbReference type="EMBL" id="KNZ62984.1"/>
    </source>
</evidence>
<proteinExistence type="predicted"/>
<name>A0A0L6VQM0_9BASI</name>
<dbReference type="VEuPathDB" id="FungiDB:VP01_11g7"/>